<reference evidence="2 3" key="1">
    <citation type="submission" date="2018-10" db="EMBL/GenBank/DDBJ databases">
        <title>Isolation, diversity and antifungal activity of actinobacteria from wheat.</title>
        <authorList>
            <person name="Han C."/>
        </authorList>
    </citation>
    <scope>NUCLEOTIDE SEQUENCE [LARGE SCALE GENOMIC DNA]</scope>
    <source>
        <strain evidence="2 3">NEAU-YY642</strain>
    </source>
</reference>
<evidence type="ECO:0000313" key="3">
    <source>
        <dbReference type="Proteomes" id="UP000278673"/>
    </source>
</evidence>
<feature type="transmembrane region" description="Helical" evidence="1">
    <location>
        <begin position="32"/>
        <end position="53"/>
    </location>
</feature>
<feature type="transmembrane region" description="Helical" evidence="1">
    <location>
        <begin position="6"/>
        <end position="25"/>
    </location>
</feature>
<keyword evidence="1" id="KW-0812">Transmembrane</keyword>
<evidence type="ECO:0000256" key="1">
    <source>
        <dbReference type="SAM" id="Phobius"/>
    </source>
</evidence>
<dbReference type="AlphaFoldDB" id="A0A3M2M590"/>
<proteinExistence type="predicted"/>
<organism evidence="2 3">
    <name type="scientific">Streptomyces triticirhizae</name>
    <dbReference type="NCBI Taxonomy" id="2483353"/>
    <lineage>
        <taxon>Bacteria</taxon>
        <taxon>Bacillati</taxon>
        <taxon>Actinomycetota</taxon>
        <taxon>Actinomycetes</taxon>
        <taxon>Kitasatosporales</taxon>
        <taxon>Streptomycetaceae</taxon>
        <taxon>Streptomyces</taxon>
    </lineage>
</organism>
<dbReference type="Proteomes" id="UP000278673">
    <property type="component" value="Unassembled WGS sequence"/>
</dbReference>
<sequence length="303" mass="32743">MRYAGYLLGGLAAGGAAVYLVVYLYRWEWQRALLCGVLLLVIETFLVGTVLLARMGRLDRRLTESDARAETVLRRLEQSRTEGRTRFRWLDGGDGDRLTVFVPVLMATGAALSGLALIVQKVASASARPSAERRLAGRLARLTAPPGGVRGHGPWLAEEPVARPPGPRRRLLVTAGLVTAVLGAILLVNLISDATQTRRSTAPPSAATSVVFEIEVRNNEDPLASAQAADALWETCRRATSAPRQDGLLGRLDRDVFVGVLRPAISEHDLRRLRGCLVDARTDRAVARVLGEGQLGQSDSDGR</sequence>
<name>A0A3M2M590_9ACTN</name>
<evidence type="ECO:0000313" key="2">
    <source>
        <dbReference type="EMBL" id="RMI44857.1"/>
    </source>
</evidence>
<feature type="transmembrane region" description="Helical" evidence="1">
    <location>
        <begin position="171"/>
        <end position="191"/>
    </location>
</feature>
<keyword evidence="1" id="KW-0472">Membrane</keyword>
<keyword evidence="1" id="KW-1133">Transmembrane helix</keyword>
<protein>
    <submittedName>
        <fullName evidence="2">Uncharacterized protein</fullName>
    </submittedName>
</protein>
<feature type="transmembrane region" description="Helical" evidence="1">
    <location>
        <begin position="98"/>
        <end position="119"/>
    </location>
</feature>
<gene>
    <name evidence="2" type="ORF">EBN88_04500</name>
</gene>
<keyword evidence="3" id="KW-1185">Reference proteome</keyword>
<dbReference type="EMBL" id="RFFJ01000012">
    <property type="protein sequence ID" value="RMI44857.1"/>
    <property type="molecule type" value="Genomic_DNA"/>
</dbReference>
<comment type="caution">
    <text evidence="2">The sequence shown here is derived from an EMBL/GenBank/DDBJ whole genome shotgun (WGS) entry which is preliminary data.</text>
</comment>
<accession>A0A3M2M590</accession>